<name>A0A7W9NHR6_9PSEU</name>
<proteinExistence type="predicted"/>
<dbReference type="RefSeq" id="WP_184863119.1">
    <property type="nucleotide sequence ID" value="NZ_BAAAWY010000096.1"/>
</dbReference>
<dbReference type="Proteomes" id="UP000585638">
    <property type="component" value="Unassembled WGS sequence"/>
</dbReference>
<keyword evidence="2" id="KW-1185">Reference proteome</keyword>
<comment type="caution">
    <text evidence="1">The sequence shown here is derived from an EMBL/GenBank/DDBJ whole genome shotgun (WGS) entry which is preliminary data.</text>
</comment>
<organism evidence="1 2">
    <name type="scientific">Kutzneria kofuensis</name>
    <dbReference type="NCBI Taxonomy" id="103725"/>
    <lineage>
        <taxon>Bacteria</taxon>
        <taxon>Bacillati</taxon>
        <taxon>Actinomycetota</taxon>
        <taxon>Actinomycetes</taxon>
        <taxon>Pseudonocardiales</taxon>
        <taxon>Pseudonocardiaceae</taxon>
        <taxon>Kutzneria</taxon>
    </lineage>
</organism>
<evidence type="ECO:0000313" key="1">
    <source>
        <dbReference type="EMBL" id="MBB5892403.1"/>
    </source>
</evidence>
<dbReference type="AlphaFoldDB" id="A0A7W9NHR6"/>
<dbReference type="EMBL" id="JACHIR010000001">
    <property type="protein sequence ID" value="MBB5892403.1"/>
    <property type="molecule type" value="Genomic_DNA"/>
</dbReference>
<gene>
    <name evidence="1" type="ORF">BJ998_003599</name>
</gene>
<accession>A0A7W9NHR6</accession>
<protein>
    <submittedName>
        <fullName evidence="1">Uncharacterized protein</fullName>
    </submittedName>
</protein>
<evidence type="ECO:0000313" key="2">
    <source>
        <dbReference type="Proteomes" id="UP000585638"/>
    </source>
</evidence>
<sequence>MAYVAYLHGHEYEAALTQDPNVVDLYSEGESPSDERFTELAPGIRTRSVRLDELDVLYNVEWYCEYKGHPFIVDTDLGDRLAVQYVGGDISVAESLGLKIQEPLVATGVFPRDQVDNLREVRRQIWPRENGS</sequence>
<reference evidence="1 2" key="1">
    <citation type="submission" date="2020-08" db="EMBL/GenBank/DDBJ databases">
        <title>Sequencing the genomes of 1000 actinobacteria strains.</title>
        <authorList>
            <person name="Klenk H.-P."/>
        </authorList>
    </citation>
    <scope>NUCLEOTIDE SEQUENCE [LARGE SCALE GENOMIC DNA]</scope>
    <source>
        <strain evidence="1 2">DSM 43851</strain>
    </source>
</reference>